<sequence>MSRPPMPRGRPGRCASWPRAASVGMSFEGWWAGATRTESLKARCSQYHPGYSKARLDACPWRQTMALFRRFFGAVGAVHDNQLQAEAADAAQGLDIDAAVVAHQQWKQHLLAHLAGHHSEAGLEVEDICRDDRCDLGRWIHGQARARLGTFPGFTALLSHHRMFHHVACNVLALEQAGKRGDARRMVADQFEAYSDRVTEDLRLLQQVVNQPRSEPGRSN</sequence>
<accession>A0A7Y8KZ18</accession>
<feature type="domain" description="Chemoreceptor zinc-binding" evidence="1">
    <location>
        <begin position="103"/>
        <end position="168"/>
    </location>
</feature>
<dbReference type="AlphaFoldDB" id="A0A7Y8KZ18"/>
<dbReference type="Gene3D" id="1.20.120.30">
    <property type="entry name" value="Aspartate receptor, ligand-binding domain"/>
    <property type="match status" value="1"/>
</dbReference>
<dbReference type="Pfam" id="PF13682">
    <property type="entry name" value="CZB"/>
    <property type="match status" value="1"/>
</dbReference>
<proteinExistence type="predicted"/>
<dbReference type="InterPro" id="IPR025991">
    <property type="entry name" value="Chemoreceptor_zinc-bind_dom"/>
</dbReference>
<evidence type="ECO:0000313" key="3">
    <source>
        <dbReference type="Proteomes" id="UP000545507"/>
    </source>
</evidence>
<dbReference type="EMBL" id="VYGV01000015">
    <property type="protein sequence ID" value="NWF46876.1"/>
    <property type="molecule type" value="Genomic_DNA"/>
</dbReference>
<dbReference type="Proteomes" id="UP000545507">
    <property type="component" value="Unassembled WGS sequence"/>
</dbReference>
<organism evidence="2 3">
    <name type="scientific">Hydrogenophaga aromaticivorans</name>
    <dbReference type="NCBI Taxonomy" id="2610898"/>
    <lineage>
        <taxon>Bacteria</taxon>
        <taxon>Pseudomonadati</taxon>
        <taxon>Pseudomonadota</taxon>
        <taxon>Betaproteobacteria</taxon>
        <taxon>Burkholderiales</taxon>
        <taxon>Comamonadaceae</taxon>
        <taxon>Hydrogenophaga</taxon>
    </lineage>
</organism>
<reference evidence="2 3" key="1">
    <citation type="submission" date="2019-09" db="EMBL/GenBank/DDBJ databases">
        <title>Hydrogenophaga aromatica sp. nov., isolated from a para-xylene-degrading enrichment culture.</title>
        <authorList>
            <person name="Tancsics A."/>
            <person name="Banerjee S."/>
        </authorList>
    </citation>
    <scope>NUCLEOTIDE SEQUENCE [LARGE SCALE GENOMIC DNA]</scope>
    <source>
        <strain evidence="2 3">D2P1</strain>
    </source>
</reference>
<evidence type="ECO:0000313" key="2">
    <source>
        <dbReference type="EMBL" id="NWF46876.1"/>
    </source>
</evidence>
<evidence type="ECO:0000259" key="1">
    <source>
        <dbReference type="Pfam" id="PF13682"/>
    </source>
</evidence>
<comment type="caution">
    <text evidence="2">The sequence shown here is derived from an EMBL/GenBank/DDBJ whole genome shotgun (WGS) entry which is preliminary data.</text>
</comment>
<name>A0A7Y8KZ18_9BURK</name>
<gene>
    <name evidence="2" type="ORF">F3K02_16680</name>
</gene>
<keyword evidence="3" id="KW-1185">Reference proteome</keyword>
<protein>
    <recommendedName>
        <fullName evidence="1">Chemoreceptor zinc-binding domain-containing protein</fullName>
    </recommendedName>
</protein>